<feature type="signal peptide" evidence="1">
    <location>
        <begin position="1"/>
        <end position="19"/>
    </location>
</feature>
<sequence length="108" mass="12057">MKKLCVICALLLNSFIVNAASGSSNGKISAIRFYEGHTGVLIIQENMSDLGECGRADYYILDESHSYFKEIYSLILSSHMTNHPLYLEIDGCIEGISRIKHVRSVKQS</sequence>
<evidence type="ECO:0000256" key="1">
    <source>
        <dbReference type="SAM" id="SignalP"/>
    </source>
</evidence>
<evidence type="ECO:0000313" key="2">
    <source>
        <dbReference type="EMBL" id="GLX80547.1"/>
    </source>
</evidence>
<accession>A0ABQ6GXG4</accession>
<organism evidence="2 3">
    <name type="scientific">Thalassotalea insulae</name>
    <dbReference type="NCBI Taxonomy" id="2056778"/>
    <lineage>
        <taxon>Bacteria</taxon>
        <taxon>Pseudomonadati</taxon>
        <taxon>Pseudomonadota</taxon>
        <taxon>Gammaproteobacteria</taxon>
        <taxon>Alteromonadales</taxon>
        <taxon>Colwelliaceae</taxon>
        <taxon>Thalassotalea</taxon>
    </lineage>
</organism>
<protein>
    <submittedName>
        <fullName evidence="2">Uncharacterized protein</fullName>
    </submittedName>
</protein>
<comment type="caution">
    <text evidence="2">The sequence shown here is derived from an EMBL/GenBank/DDBJ whole genome shotgun (WGS) entry which is preliminary data.</text>
</comment>
<dbReference type="EMBL" id="BSST01000002">
    <property type="protein sequence ID" value="GLX80547.1"/>
    <property type="molecule type" value="Genomic_DNA"/>
</dbReference>
<keyword evidence="3" id="KW-1185">Reference proteome</keyword>
<gene>
    <name evidence="2" type="ORF">tinsulaeT_38870</name>
</gene>
<reference evidence="2 3" key="1">
    <citation type="submission" date="2023-03" db="EMBL/GenBank/DDBJ databases">
        <title>Draft genome sequence of Thalassotalea insulae KCTC 62186T.</title>
        <authorList>
            <person name="Sawabe T."/>
        </authorList>
    </citation>
    <scope>NUCLEOTIDE SEQUENCE [LARGE SCALE GENOMIC DNA]</scope>
    <source>
        <strain evidence="2 3">KCTC 62186</strain>
    </source>
</reference>
<dbReference type="Proteomes" id="UP001157186">
    <property type="component" value="Unassembled WGS sequence"/>
</dbReference>
<evidence type="ECO:0000313" key="3">
    <source>
        <dbReference type="Proteomes" id="UP001157186"/>
    </source>
</evidence>
<dbReference type="RefSeq" id="WP_284246667.1">
    <property type="nucleotide sequence ID" value="NZ_BSST01000002.1"/>
</dbReference>
<proteinExistence type="predicted"/>
<feature type="chain" id="PRO_5046968938" evidence="1">
    <location>
        <begin position="20"/>
        <end position="108"/>
    </location>
</feature>
<name>A0ABQ6GXG4_9GAMM</name>
<keyword evidence="1" id="KW-0732">Signal</keyword>